<dbReference type="Proteomes" id="UP000250915">
    <property type="component" value="Unassembled WGS sequence"/>
</dbReference>
<dbReference type="AlphaFoldDB" id="A0A329LLF2"/>
<dbReference type="EMBL" id="QMEV01000043">
    <property type="protein sequence ID" value="RAV07802.1"/>
    <property type="molecule type" value="Genomic_DNA"/>
</dbReference>
<feature type="transmembrane region" description="Helical" evidence="1">
    <location>
        <begin position="48"/>
        <end position="67"/>
    </location>
</feature>
<keyword evidence="1" id="KW-0472">Membrane</keyword>
<keyword evidence="1" id="KW-0812">Transmembrane</keyword>
<organism evidence="2 3">
    <name type="scientific">Mycobacterium colombiense</name>
    <dbReference type="NCBI Taxonomy" id="339268"/>
    <lineage>
        <taxon>Bacteria</taxon>
        <taxon>Bacillati</taxon>
        <taxon>Actinomycetota</taxon>
        <taxon>Actinomycetes</taxon>
        <taxon>Mycobacteriales</taxon>
        <taxon>Mycobacteriaceae</taxon>
        <taxon>Mycobacterium</taxon>
        <taxon>Mycobacterium avium complex (MAC)</taxon>
    </lineage>
</organism>
<proteinExistence type="predicted"/>
<protein>
    <submittedName>
        <fullName evidence="2">Uncharacterized protein</fullName>
    </submittedName>
</protein>
<evidence type="ECO:0000313" key="2">
    <source>
        <dbReference type="EMBL" id="RAV07802.1"/>
    </source>
</evidence>
<comment type="caution">
    <text evidence="2">The sequence shown here is derived from an EMBL/GenBank/DDBJ whole genome shotgun (WGS) entry which is preliminary data.</text>
</comment>
<feature type="non-terminal residue" evidence="2">
    <location>
        <position position="1"/>
    </location>
</feature>
<sequence length="110" mass="10999">LVALIAAVVSAHGARLIGLAILGAAPLLLMALYVFVTEANSRIPGDSALAWWVRLVMPALGVVAVVKPLADSGFASVELATVIAAAIGVSTAGAAAVLLASPRDRTAKSE</sequence>
<accession>A0A329LLF2</accession>
<gene>
    <name evidence="2" type="ORF">DQP57_18275</name>
</gene>
<keyword evidence="1" id="KW-1133">Transmembrane helix</keyword>
<evidence type="ECO:0000256" key="1">
    <source>
        <dbReference type="SAM" id="Phobius"/>
    </source>
</evidence>
<name>A0A329LLF2_9MYCO</name>
<feature type="transmembrane region" description="Helical" evidence="1">
    <location>
        <begin position="16"/>
        <end position="36"/>
    </location>
</feature>
<feature type="transmembrane region" description="Helical" evidence="1">
    <location>
        <begin position="79"/>
        <end position="100"/>
    </location>
</feature>
<evidence type="ECO:0000313" key="3">
    <source>
        <dbReference type="Proteomes" id="UP000250915"/>
    </source>
</evidence>
<reference evidence="2 3" key="1">
    <citation type="submission" date="2018-06" db="EMBL/GenBank/DDBJ databases">
        <title>NTM in soil in Japan.</title>
        <authorList>
            <person name="Ohya K."/>
        </authorList>
    </citation>
    <scope>NUCLEOTIDE SEQUENCE [LARGE SCALE GENOMIC DNA]</scope>
    <source>
        <strain evidence="2 3">GF28</strain>
    </source>
</reference>